<accession>A0ABT6XQ81</accession>
<dbReference type="RefSeq" id="WP_283238828.1">
    <property type="nucleotide sequence ID" value="NZ_JASGBP010000003.1"/>
</dbReference>
<evidence type="ECO:0000313" key="1">
    <source>
        <dbReference type="EMBL" id="MDI9257145.1"/>
    </source>
</evidence>
<reference evidence="1 2" key="1">
    <citation type="submission" date="2023-05" db="EMBL/GenBank/DDBJ databases">
        <title>Flavobacterium sedimenti sp. nov., isolated from the sediment.</title>
        <authorList>
            <person name="Wu N."/>
        </authorList>
    </citation>
    <scope>NUCLEOTIDE SEQUENCE [LARGE SCALE GENOMIC DNA]</scope>
    <source>
        <strain evidence="1 2">YZ-48</strain>
    </source>
</reference>
<keyword evidence="2" id="KW-1185">Reference proteome</keyword>
<gene>
    <name evidence="1" type="ORF">QHT84_06930</name>
</gene>
<proteinExistence type="predicted"/>
<name>A0ABT6XQ81_9FLAO</name>
<protein>
    <submittedName>
        <fullName evidence="1">Uncharacterized protein</fullName>
    </submittedName>
</protein>
<organism evidence="1 2">
    <name type="scientific">Flavobacterium sedimenticola</name>
    <dbReference type="NCBI Taxonomy" id="3043286"/>
    <lineage>
        <taxon>Bacteria</taxon>
        <taxon>Pseudomonadati</taxon>
        <taxon>Bacteroidota</taxon>
        <taxon>Flavobacteriia</taxon>
        <taxon>Flavobacteriales</taxon>
        <taxon>Flavobacteriaceae</taxon>
        <taxon>Flavobacterium</taxon>
    </lineage>
</organism>
<sequence>MGLFNNHEKKVIAELCKKSEDISNDISKEINELLDDLKTEYEENKIVLKEFNDFVSELEEKLSPQDIEKLHSFSSRLYKVKRCAKKGVEAMRELARDQRKATNETLREYQQYLYH</sequence>
<dbReference type="Proteomes" id="UP001230035">
    <property type="component" value="Unassembled WGS sequence"/>
</dbReference>
<evidence type="ECO:0000313" key="2">
    <source>
        <dbReference type="Proteomes" id="UP001230035"/>
    </source>
</evidence>
<dbReference type="EMBL" id="JASGBP010000003">
    <property type="protein sequence ID" value="MDI9257145.1"/>
    <property type="molecule type" value="Genomic_DNA"/>
</dbReference>
<comment type="caution">
    <text evidence="1">The sequence shown here is derived from an EMBL/GenBank/DDBJ whole genome shotgun (WGS) entry which is preliminary data.</text>
</comment>